<dbReference type="KEGG" id="cpso:CPPEL_09340"/>
<sequence length="271" mass="28733">MIPSTHPDALIAYTAAQGAAELISKRRAEYNLHALGVEHKSSTVDPVTVVDKESEQYIATYLRQQEPGVAILGEESQAGGSSNGTRRWIVDPIDGTVNFLYDAQAYAVSIALEVAGRIEVGVVHDVPAEITYLGVRGEGAWRLRQGQWQALQCSTPDGLASTLLATGFSYDAQRRSTQGALIATLLGQVRDIRRFGSAALDLCRVAEGSVDAYFEHGLNPWDVAAGSLIAEEAGASCTLPALDSFADDAALVLAAAPSVAQELAALLPKRI</sequence>
<proteinExistence type="inferred from homology"/>
<comment type="cofactor">
    <cofactor evidence="2 7 8">
        <name>Mg(2+)</name>
        <dbReference type="ChEBI" id="CHEBI:18420"/>
    </cofactor>
</comment>
<dbReference type="GO" id="GO:0007165">
    <property type="term" value="P:signal transduction"/>
    <property type="evidence" value="ECO:0007669"/>
    <property type="project" value="TreeGrafter"/>
</dbReference>
<dbReference type="Proteomes" id="UP000271426">
    <property type="component" value="Chromosome"/>
</dbReference>
<feature type="binding site" evidence="7">
    <location>
        <position position="222"/>
    </location>
    <ligand>
        <name>Mg(2+)</name>
        <dbReference type="ChEBI" id="CHEBI:18420"/>
        <label>1</label>
        <note>catalytic</note>
    </ligand>
</feature>
<gene>
    <name evidence="9" type="primary">suhB2</name>
    <name evidence="9" type="ORF">CPPEL_09340</name>
</gene>
<dbReference type="OrthoDB" id="9772456at2"/>
<evidence type="ECO:0000256" key="3">
    <source>
        <dbReference type="ARBA" id="ARBA00009759"/>
    </source>
</evidence>
<keyword evidence="5 8" id="KW-0378">Hydrolase</keyword>
<dbReference type="PANTHER" id="PTHR20854:SF4">
    <property type="entry name" value="INOSITOL-1-MONOPHOSPHATASE-RELATED"/>
    <property type="match status" value="1"/>
</dbReference>
<comment type="catalytic activity">
    <reaction evidence="1 8">
        <text>a myo-inositol phosphate + H2O = myo-inositol + phosphate</text>
        <dbReference type="Rhea" id="RHEA:24056"/>
        <dbReference type="ChEBI" id="CHEBI:15377"/>
        <dbReference type="ChEBI" id="CHEBI:17268"/>
        <dbReference type="ChEBI" id="CHEBI:43474"/>
        <dbReference type="ChEBI" id="CHEBI:84139"/>
        <dbReference type="EC" id="3.1.3.25"/>
    </reaction>
</comment>
<evidence type="ECO:0000256" key="5">
    <source>
        <dbReference type="ARBA" id="ARBA00022801"/>
    </source>
</evidence>
<dbReference type="PROSITE" id="PS00629">
    <property type="entry name" value="IMP_1"/>
    <property type="match status" value="1"/>
</dbReference>
<protein>
    <recommendedName>
        <fullName evidence="8">Inositol-1-monophosphatase</fullName>
        <ecNumber evidence="8">3.1.3.25</ecNumber>
    </recommendedName>
</protein>
<evidence type="ECO:0000313" key="10">
    <source>
        <dbReference type="Proteomes" id="UP000271426"/>
    </source>
</evidence>
<reference evidence="9 10" key="1">
    <citation type="submission" date="2018-11" db="EMBL/GenBank/DDBJ databases">
        <authorList>
            <person name="Kleinhagauer T."/>
            <person name="Glaeser S.P."/>
            <person name="Spergser J."/>
            <person name="Ruckert C."/>
            <person name="Kaempfer P."/>
            <person name="Busse H.-J."/>
        </authorList>
    </citation>
    <scope>NUCLEOTIDE SEQUENCE [LARGE SCALE GENOMIC DNA]</scope>
    <source>
        <strain evidence="9 10">812CH</strain>
    </source>
</reference>
<dbReference type="GO" id="GO:0046854">
    <property type="term" value="P:phosphatidylinositol phosphate biosynthetic process"/>
    <property type="evidence" value="ECO:0007669"/>
    <property type="project" value="InterPro"/>
</dbReference>
<dbReference type="SUPFAM" id="SSF56655">
    <property type="entry name" value="Carbohydrate phosphatase"/>
    <property type="match status" value="1"/>
</dbReference>
<dbReference type="EMBL" id="CP033898">
    <property type="protein sequence ID" value="AZA09971.1"/>
    <property type="molecule type" value="Genomic_DNA"/>
</dbReference>
<dbReference type="GO" id="GO:0006020">
    <property type="term" value="P:inositol metabolic process"/>
    <property type="evidence" value="ECO:0007669"/>
    <property type="project" value="TreeGrafter"/>
</dbReference>
<organism evidence="9 10">
    <name type="scientific">Corynebacterium pseudopelargi</name>
    <dbReference type="NCBI Taxonomy" id="2080757"/>
    <lineage>
        <taxon>Bacteria</taxon>
        <taxon>Bacillati</taxon>
        <taxon>Actinomycetota</taxon>
        <taxon>Actinomycetes</taxon>
        <taxon>Mycobacteriales</taxon>
        <taxon>Corynebacteriaceae</taxon>
        <taxon>Corynebacterium</taxon>
    </lineage>
</organism>
<evidence type="ECO:0000256" key="4">
    <source>
        <dbReference type="ARBA" id="ARBA00022723"/>
    </source>
</evidence>
<dbReference type="GO" id="GO:0046872">
    <property type="term" value="F:metal ion binding"/>
    <property type="evidence" value="ECO:0007669"/>
    <property type="project" value="UniProtKB-KW"/>
</dbReference>
<dbReference type="Gene3D" id="3.30.540.10">
    <property type="entry name" value="Fructose-1,6-Bisphosphatase, subunit A, domain 1"/>
    <property type="match status" value="1"/>
</dbReference>
<dbReference type="PRINTS" id="PR00377">
    <property type="entry name" value="IMPHPHTASES"/>
</dbReference>
<dbReference type="CDD" id="cd01639">
    <property type="entry name" value="IMPase"/>
    <property type="match status" value="1"/>
</dbReference>
<dbReference type="EC" id="3.1.3.25" evidence="8"/>
<dbReference type="AlphaFoldDB" id="A0A3G6IW17"/>
<dbReference type="GO" id="GO:0008934">
    <property type="term" value="F:inositol monophosphate 1-phosphatase activity"/>
    <property type="evidence" value="ECO:0007669"/>
    <property type="project" value="InterPro"/>
</dbReference>
<evidence type="ECO:0000256" key="6">
    <source>
        <dbReference type="ARBA" id="ARBA00022842"/>
    </source>
</evidence>
<feature type="binding site" evidence="7">
    <location>
        <position position="93"/>
    </location>
    <ligand>
        <name>Mg(2+)</name>
        <dbReference type="ChEBI" id="CHEBI:18420"/>
        <label>2</label>
    </ligand>
</feature>
<evidence type="ECO:0000256" key="7">
    <source>
        <dbReference type="PIRSR" id="PIRSR600760-2"/>
    </source>
</evidence>
<evidence type="ECO:0000256" key="8">
    <source>
        <dbReference type="RuleBase" id="RU364068"/>
    </source>
</evidence>
<keyword evidence="6 7" id="KW-0460">Magnesium</keyword>
<feature type="binding site" evidence="7">
    <location>
        <position position="74"/>
    </location>
    <ligand>
        <name>Mg(2+)</name>
        <dbReference type="ChEBI" id="CHEBI:18420"/>
        <label>1</label>
        <note>catalytic</note>
    </ligand>
</feature>
<dbReference type="InterPro" id="IPR020583">
    <property type="entry name" value="Inositol_monoP_metal-BS"/>
</dbReference>
<comment type="similarity">
    <text evidence="3 8">Belongs to the inositol monophosphatase superfamily.</text>
</comment>
<dbReference type="InterPro" id="IPR033942">
    <property type="entry name" value="IMPase"/>
</dbReference>
<dbReference type="Pfam" id="PF00459">
    <property type="entry name" value="Inositol_P"/>
    <property type="match status" value="1"/>
</dbReference>
<accession>A0A3G6IW17</accession>
<keyword evidence="10" id="KW-1185">Reference proteome</keyword>
<feature type="binding site" evidence="7">
    <location>
        <position position="94"/>
    </location>
    <ligand>
        <name>Mg(2+)</name>
        <dbReference type="ChEBI" id="CHEBI:18420"/>
        <label>1</label>
        <note>catalytic</note>
    </ligand>
</feature>
<name>A0A3G6IW17_9CORY</name>
<evidence type="ECO:0000256" key="1">
    <source>
        <dbReference type="ARBA" id="ARBA00001033"/>
    </source>
</evidence>
<evidence type="ECO:0000256" key="2">
    <source>
        <dbReference type="ARBA" id="ARBA00001946"/>
    </source>
</evidence>
<dbReference type="PROSITE" id="PS00630">
    <property type="entry name" value="IMP_2"/>
    <property type="match status" value="1"/>
</dbReference>
<dbReference type="Gene3D" id="3.40.190.80">
    <property type="match status" value="1"/>
</dbReference>
<dbReference type="InterPro" id="IPR020550">
    <property type="entry name" value="Inositol_monophosphatase_CS"/>
</dbReference>
<keyword evidence="4 7" id="KW-0479">Metal-binding</keyword>
<dbReference type="RefSeq" id="WP_123960839.1">
    <property type="nucleotide sequence ID" value="NZ_CP033898.1"/>
</dbReference>
<evidence type="ECO:0000313" key="9">
    <source>
        <dbReference type="EMBL" id="AZA09971.1"/>
    </source>
</evidence>
<dbReference type="PANTHER" id="PTHR20854">
    <property type="entry name" value="INOSITOL MONOPHOSPHATASE"/>
    <property type="match status" value="1"/>
</dbReference>
<feature type="binding site" evidence="7">
    <location>
        <position position="91"/>
    </location>
    <ligand>
        <name>Mg(2+)</name>
        <dbReference type="ChEBI" id="CHEBI:18420"/>
        <label>1</label>
        <note>catalytic</note>
    </ligand>
</feature>
<dbReference type="InterPro" id="IPR000760">
    <property type="entry name" value="Inositol_monophosphatase-like"/>
</dbReference>